<keyword evidence="3" id="KW-1185">Reference proteome</keyword>
<dbReference type="Proteomes" id="UP000199623">
    <property type="component" value="Unassembled WGS sequence"/>
</dbReference>
<dbReference type="InterPro" id="IPR009081">
    <property type="entry name" value="PP-bd_ACP"/>
</dbReference>
<dbReference type="PROSITE" id="PS50075">
    <property type="entry name" value="CARRIER"/>
    <property type="match status" value="1"/>
</dbReference>
<gene>
    <name evidence="2" type="ORF">SAMN05216553_108407</name>
</gene>
<evidence type="ECO:0000313" key="2">
    <source>
        <dbReference type="EMBL" id="SDG50875.1"/>
    </source>
</evidence>
<dbReference type="STRING" id="200378.SAMN05216553_108407"/>
<sequence length="90" mass="9969">MTIENTDTTTVSPERAARIKTVVCEILEIGEDEVTETSLFIEDHEADSLRAIEILASLEKEFGVVIDQAELPRMVNLRGVHQVTAESAGW</sequence>
<evidence type="ECO:0000259" key="1">
    <source>
        <dbReference type="PROSITE" id="PS50075"/>
    </source>
</evidence>
<name>A0A1G7UTE4_9PSEU</name>
<dbReference type="RefSeq" id="WP_245744075.1">
    <property type="nucleotide sequence ID" value="NZ_FNCC01000008.1"/>
</dbReference>
<dbReference type="EMBL" id="FNCC01000008">
    <property type="protein sequence ID" value="SDG50875.1"/>
    <property type="molecule type" value="Genomic_DNA"/>
</dbReference>
<dbReference type="AlphaFoldDB" id="A0A1G7UTE4"/>
<feature type="domain" description="Carrier" evidence="1">
    <location>
        <begin position="13"/>
        <end position="88"/>
    </location>
</feature>
<proteinExistence type="predicted"/>
<dbReference type="SUPFAM" id="SSF47336">
    <property type="entry name" value="ACP-like"/>
    <property type="match status" value="1"/>
</dbReference>
<dbReference type="Gene3D" id="1.10.1200.10">
    <property type="entry name" value="ACP-like"/>
    <property type="match status" value="1"/>
</dbReference>
<accession>A0A1G7UTE4</accession>
<dbReference type="InterPro" id="IPR036736">
    <property type="entry name" value="ACP-like_sf"/>
</dbReference>
<protein>
    <submittedName>
        <fullName evidence="2">Acyl carrier protein</fullName>
    </submittedName>
</protein>
<organism evidence="2 3">
    <name type="scientific">Lentzea fradiae</name>
    <dbReference type="NCBI Taxonomy" id="200378"/>
    <lineage>
        <taxon>Bacteria</taxon>
        <taxon>Bacillati</taxon>
        <taxon>Actinomycetota</taxon>
        <taxon>Actinomycetes</taxon>
        <taxon>Pseudonocardiales</taxon>
        <taxon>Pseudonocardiaceae</taxon>
        <taxon>Lentzea</taxon>
    </lineage>
</organism>
<reference evidence="3" key="1">
    <citation type="submission" date="2016-10" db="EMBL/GenBank/DDBJ databases">
        <authorList>
            <person name="Varghese N."/>
            <person name="Submissions S."/>
        </authorList>
    </citation>
    <scope>NUCLEOTIDE SEQUENCE [LARGE SCALE GENOMIC DNA]</scope>
    <source>
        <strain evidence="3">CGMCC 4.3506</strain>
    </source>
</reference>
<evidence type="ECO:0000313" key="3">
    <source>
        <dbReference type="Proteomes" id="UP000199623"/>
    </source>
</evidence>
<dbReference type="Pfam" id="PF00550">
    <property type="entry name" value="PP-binding"/>
    <property type="match status" value="1"/>
</dbReference>